<name>A0A9J8BPT9_CYPCA</name>
<reference evidence="1" key="2">
    <citation type="submission" date="2025-09" db="UniProtKB">
        <authorList>
            <consortium name="Ensembl"/>
        </authorList>
    </citation>
    <scope>IDENTIFICATION</scope>
</reference>
<organism evidence="1 2">
    <name type="scientific">Cyprinus carpio carpio</name>
    <dbReference type="NCBI Taxonomy" id="630221"/>
    <lineage>
        <taxon>Eukaryota</taxon>
        <taxon>Metazoa</taxon>
        <taxon>Chordata</taxon>
        <taxon>Craniata</taxon>
        <taxon>Vertebrata</taxon>
        <taxon>Euteleostomi</taxon>
        <taxon>Actinopterygii</taxon>
        <taxon>Neopterygii</taxon>
        <taxon>Teleostei</taxon>
        <taxon>Ostariophysi</taxon>
        <taxon>Cypriniformes</taxon>
        <taxon>Cyprinidae</taxon>
        <taxon>Cyprininae</taxon>
        <taxon>Cyprinus</taxon>
    </lineage>
</organism>
<reference evidence="1" key="1">
    <citation type="submission" date="2025-08" db="UniProtKB">
        <authorList>
            <consortium name="Ensembl"/>
        </authorList>
    </citation>
    <scope>IDENTIFICATION</scope>
</reference>
<dbReference type="Ensembl" id="ENSCCRT00000180089.1">
    <property type="protein sequence ID" value="ENSCCRP00000156356.1"/>
    <property type="gene ID" value="ENSCCRG00000067509.1"/>
</dbReference>
<evidence type="ECO:0000313" key="1">
    <source>
        <dbReference type="Ensembl" id="ENSCCRP00000156356.1"/>
    </source>
</evidence>
<dbReference type="AlphaFoldDB" id="A0A9J8BPT9"/>
<proteinExistence type="predicted"/>
<protein>
    <submittedName>
        <fullName evidence="1">Uncharacterized protein</fullName>
    </submittedName>
</protein>
<evidence type="ECO:0000313" key="2">
    <source>
        <dbReference type="Proteomes" id="UP001108240"/>
    </source>
</evidence>
<dbReference type="SUPFAM" id="SSF54001">
    <property type="entry name" value="Cysteine proteinases"/>
    <property type="match status" value="1"/>
</dbReference>
<dbReference type="Proteomes" id="UP001108240">
    <property type="component" value="Unplaced"/>
</dbReference>
<sequence>IETSADMNMEEVDEDMIVEDADEYSAQPWMKPHNLLQDKLVVVHVFTINAKTYCPQEDFWKLGLRREMESDIGNACMKLIYEDARVHGKYIYTADMYVVTTWKDSVDPLTYFPDDADMKDALVFPLWTKAASPEHYLLCVFPQQTNSIDCGVFIMPFTLCCYKVYCWSLNSNNTN</sequence>
<keyword evidence="2" id="KW-1185">Reference proteome</keyword>
<dbReference type="GeneTree" id="ENSGT01120000271959"/>
<accession>A0A9J8BPT9</accession>
<dbReference type="InterPro" id="IPR038765">
    <property type="entry name" value="Papain-like_cys_pep_sf"/>
</dbReference>